<feature type="region of interest" description="Disordered" evidence="1">
    <location>
        <begin position="78"/>
        <end position="119"/>
    </location>
</feature>
<name>A0A8C0KK77_CANLU</name>
<evidence type="ECO:0000313" key="3">
    <source>
        <dbReference type="Proteomes" id="UP000694391"/>
    </source>
</evidence>
<dbReference type="Proteomes" id="UP000694391">
    <property type="component" value="Unplaced"/>
</dbReference>
<protein>
    <submittedName>
        <fullName evidence="2">Uncharacterized protein</fullName>
    </submittedName>
</protein>
<proteinExistence type="predicted"/>
<reference evidence="2" key="1">
    <citation type="submission" date="2025-08" db="UniProtKB">
        <authorList>
            <consortium name="Ensembl"/>
        </authorList>
    </citation>
    <scope>IDENTIFICATION</scope>
</reference>
<dbReference type="GeneTree" id="ENSGT00950000186004"/>
<evidence type="ECO:0000313" key="2">
    <source>
        <dbReference type="Ensembl" id="ENSCAFP00020018054.1"/>
    </source>
</evidence>
<evidence type="ECO:0000256" key="1">
    <source>
        <dbReference type="SAM" id="MobiDB-lite"/>
    </source>
</evidence>
<dbReference type="Ensembl" id="ENSCAFT00020020940.1">
    <property type="protein sequence ID" value="ENSCAFP00020018054.1"/>
    <property type="gene ID" value="ENSCAFG00020014445.1"/>
</dbReference>
<reference evidence="2" key="2">
    <citation type="submission" date="2025-09" db="UniProtKB">
        <authorList>
            <consortium name="Ensembl"/>
        </authorList>
    </citation>
    <scope>IDENTIFICATION</scope>
</reference>
<keyword evidence="3" id="KW-1185">Reference proteome</keyword>
<organism evidence="2 3">
    <name type="scientific">Canis lupus dingo</name>
    <name type="common">dingo</name>
    <dbReference type="NCBI Taxonomy" id="286419"/>
    <lineage>
        <taxon>Eukaryota</taxon>
        <taxon>Metazoa</taxon>
        <taxon>Chordata</taxon>
        <taxon>Craniata</taxon>
        <taxon>Vertebrata</taxon>
        <taxon>Euteleostomi</taxon>
        <taxon>Mammalia</taxon>
        <taxon>Eutheria</taxon>
        <taxon>Laurasiatheria</taxon>
        <taxon>Carnivora</taxon>
        <taxon>Caniformia</taxon>
        <taxon>Canidae</taxon>
        <taxon>Canis</taxon>
    </lineage>
</organism>
<accession>A0A8C0KK77</accession>
<dbReference type="AlphaFoldDB" id="A0A8C0KK77"/>
<sequence length="119" mass="12604">MNSPKTSGRPDRGTAGSLTWPHVLQREVLIRKAASIDGLSPGAIVVGEVARLRAQTAELHVLWNAHLVLGLCARLLSPSSPPGPSLPSRPDSEGPQTPSYLPSLGRHRPSAVGRDQGHE</sequence>